<dbReference type="GO" id="GO:0016758">
    <property type="term" value="F:hexosyltransferase activity"/>
    <property type="evidence" value="ECO:0007669"/>
    <property type="project" value="TreeGrafter"/>
</dbReference>
<dbReference type="OrthoDB" id="9771846at2"/>
<proteinExistence type="predicted"/>
<accession>A0A271J3F5</accession>
<dbReference type="AlphaFoldDB" id="A0A271J3F5"/>
<evidence type="ECO:0000313" key="3">
    <source>
        <dbReference type="EMBL" id="PAP78056.1"/>
    </source>
</evidence>
<evidence type="ECO:0000256" key="2">
    <source>
        <dbReference type="ARBA" id="ARBA00022679"/>
    </source>
</evidence>
<gene>
    <name evidence="3" type="ORF">BSZ37_17240</name>
</gene>
<sequence>MSAISILGVRFDARSTGQSADQILDWARAGEARYACFSNAHSVVEALDDPSFADALNRADLNLPDGMSIVREMRARGGDQPDRVYGPDTMLEVARRAAGDAVPVALYGSSPEVIDRLRRRLPLRAPGLRIVEAISPPFRPLSPEEDEADVQRLRDSGARIVFVGLGCPRQERWCADHADRIGAVCLGVGAAFDFHAGLLRQAPAVLQQAGLEWAFRLAMEPRRLWRRYSRVVPRFVLSTARERVLQPSPSLT</sequence>
<organism evidence="3 4">
    <name type="scientific">Rubrivirga marina</name>
    <dbReference type="NCBI Taxonomy" id="1196024"/>
    <lineage>
        <taxon>Bacteria</taxon>
        <taxon>Pseudomonadati</taxon>
        <taxon>Rhodothermota</taxon>
        <taxon>Rhodothermia</taxon>
        <taxon>Rhodothermales</taxon>
        <taxon>Rubricoccaceae</taxon>
        <taxon>Rubrivirga</taxon>
    </lineage>
</organism>
<dbReference type="PANTHER" id="PTHR34136:SF1">
    <property type="entry name" value="UDP-N-ACETYL-D-MANNOSAMINURONIC ACID TRANSFERASE"/>
    <property type="match status" value="1"/>
</dbReference>
<name>A0A271J3F5_9BACT</name>
<dbReference type="InterPro" id="IPR004629">
    <property type="entry name" value="WecG_TagA_CpsF"/>
</dbReference>
<keyword evidence="2 3" id="KW-0808">Transferase</keyword>
<dbReference type="EMBL" id="MQWD01000001">
    <property type="protein sequence ID" value="PAP78056.1"/>
    <property type="molecule type" value="Genomic_DNA"/>
</dbReference>
<comment type="caution">
    <text evidence="3">The sequence shown here is derived from an EMBL/GenBank/DDBJ whole genome shotgun (WGS) entry which is preliminary data.</text>
</comment>
<keyword evidence="1" id="KW-0328">Glycosyltransferase</keyword>
<evidence type="ECO:0000313" key="4">
    <source>
        <dbReference type="Proteomes" id="UP000216339"/>
    </source>
</evidence>
<dbReference type="Proteomes" id="UP000216339">
    <property type="component" value="Unassembled WGS sequence"/>
</dbReference>
<dbReference type="Pfam" id="PF03808">
    <property type="entry name" value="Glyco_tran_WecG"/>
    <property type="match status" value="1"/>
</dbReference>
<reference evidence="3 4" key="1">
    <citation type="submission" date="2016-11" db="EMBL/GenBank/DDBJ databases">
        <title>Study of marine rhodopsin-containing bacteria.</title>
        <authorList>
            <person name="Yoshizawa S."/>
            <person name="Kumagai Y."/>
            <person name="Kogure K."/>
        </authorList>
    </citation>
    <scope>NUCLEOTIDE SEQUENCE [LARGE SCALE GENOMIC DNA]</scope>
    <source>
        <strain evidence="3 4">SAORIC-28</strain>
    </source>
</reference>
<evidence type="ECO:0000256" key="1">
    <source>
        <dbReference type="ARBA" id="ARBA00022676"/>
    </source>
</evidence>
<dbReference type="RefSeq" id="WP_095511727.1">
    <property type="nucleotide sequence ID" value="NZ_MQWD01000001.1"/>
</dbReference>
<dbReference type="PANTHER" id="PTHR34136">
    <property type="match status" value="1"/>
</dbReference>
<dbReference type="NCBIfam" id="TIGR00696">
    <property type="entry name" value="wecG_tagA_cpsF"/>
    <property type="match status" value="1"/>
</dbReference>
<dbReference type="CDD" id="cd06533">
    <property type="entry name" value="Glyco_transf_WecG_TagA"/>
    <property type="match status" value="1"/>
</dbReference>
<keyword evidence="4" id="KW-1185">Reference proteome</keyword>
<protein>
    <submittedName>
        <fullName evidence="3">Glycosyltransferase</fullName>
    </submittedName>
</protein>